<dbReference type="InterPro" id="IPR012338">
    <property type="entry name" value="Beta-lactam/transpept-like"/>
</dbReference>
<dbReference type="SUPFAM" id="SSF56601">
    <property type="entry name" value="beta-lactamase/transpeptidase-like"/>
    <property type="match status" value="1"/>
</dbReference>
<dbReference type="Proteomes" id="UP001243330">
    <property type="component" value="Unassembled WGS sequence"/>
</dbReference>
<evidence type="ECO:0000259" key="1">
    <source>
        <dbReference type="Pfam" id="PF00144"/>
    </source>
</evidence>
<dbReference type="PANTHER" id="PTHR43319:SF3">
    <property type="entry name" value="BETA-LACTAMASE-RELATED DOMAIN-CONTAINING PROTEIN"/>
    <property type="match status" value="1"/>
</dbReference>
<dbReference type="AlphaFoldDB" id="A0AAD9AHM1"/>
<dbReference type="InterPro" id="IPR052907">
    <property type="entry name" value="Beta-lactamase/esterase"/>
</dbReference>
<comment type="caution">
    <text evidence="2">The sequence shown here is derived from an EMBL/GenBank/DDBJ whole genome shotgun (WGS) entry which is preliminary data.</text>
</comment>
<keyword evidence="3" id="KW-1185">Reference proteome</keyword>
<evidence type="ECO:0000313" key="3">
    <source>
        <dbReference type="Proteomes" id="UP001243330"/>
    </source>
</evidence>
<dbReference type="InterPro" id="IPR001466">
    <property type="entry name" value="Beta-lactam-related"/>
</dbReference>
<protein>
    <submittedName>
        <fullName evidence="2">Beta-lactamase</fullName>
    </submittedName>
</protein>
<dbReference type="Gene3D" id="3.40.710.10">
    <property type="entry name" value="DD-peptidase/beta-lactamase superfamily"/>
    <property type="match status" value="1"/>
</dbReference>
<dbReference type="EMBL" id="JAQOWY010000173">
    <property type="protein sequence ID" value="KAK1848361.1"/>
    <property type="molecule type" value="Genomic_DNA"/>
</dbReference>
<accession>A0AAD9AHM1</accession>
<proteinExistence type="predicted"/>
<gene>
    <name evidence="2" type="ORF">CCHR01_08979</name>
</gene>
<feature type="domain" description="Beta-lactamase-related" evidence="1">
    <location>
        <begin position="27"/>
        <end position="381"/>
    </location>
</feature>
<dbReference type="Pfam" id="PF00144">
    <property type="entry name" value="Beta-lactamase"/>
    <property type="match status" value="1"/>
</dbReference>
<dbReference type="PANTHER" id="PTHR43319">
    <property type="entry name" value="BETA-LACTAMASE-RELATED"/>
    <property type="match status" value="1"/>
</dbReference>
<sequence length="398" mass="43662">MRRSQQHNNHQMAEIQGTCDPRIEELRTHLKQLVDSGDEVGAAIAVNLDGQDVVDIWGGYADKENNQPWNRDTIVNIFSTTKNILSLAILILIDRKVFSIYDKVSKLWPEFATNGKENIEIRHILSHTSGVSGWDADRPLSFEEISNLGEANAKLAAQAPWWTPGSASGYHTWTFGHLLGEIVRRATGKTLQEFVMEEIVAPLGADFQFGVVERDLPRTSDVIPAPLPKLPPGVGPQPGSITFRTMNPMPFPSTFANGASWRQGHVLSASGHTNARALARILSAISLGGSVDGKKFLSEDTIDKIFEEQSNGVDLVTNMPLRFGVGYGITGDGNTAIAEWLPNGRVCFWGGMGGSFAVMDLDRKLTITYVMNKMSMTGLGNDAFKEYAKIVYKALDRA</sequence>
<reference evidence="2" key="1">
    <citation type="submission" date="2023-01" db="EMBL/GenBank/DDBJ databases">
        <title>Colletotrichum chrysophilum M932 genome sequence.</title>
        <authorList>
            <person name="Baroncelli R."/>
        </authorList>
    </citation>
    <scope>NUCLEOTIDE SEQUENCE</scope>
    <source>
        <strain evidence="2">M932</strain>
    </source>
</reference>
<name>A0AAD9AHM1_9PEZI</name>
<evidence type="ECO:0000313" key="2">
    <source>
        <dbReference type="EMBL" id="KAK1848361.1"/>
    </source>
</evidence>
<organism evidence="2 3">
    <name type="scientific">Colletotrichum chrysophilum</name>
    <dbReference type="NCBI Taxonomy" id="1836956"/>
    <lineage>
        <taxon>Eukaryota</taxon>
        <taxon>Fungi</taxon>
        <taxon>Dikarya</taxon>
        <taxon>Ascomycota</taxon>
        <taxon>Pezizomycotina</taxon>
        <taxon>Sordariomycetes</taxon>
        <taxon>Hypocreomycetidae</taxon>
        <taxon>Glomerellales</taxon>
        <taxon>Glomerellaceae</taxon>
        <taxon>Colletotrichum</taxon>
        <taxon>Colletotrichum gloeosporioides species complex</taxon>
    </lineage>
</organism>